<dbReference type="GO" id="GO:0010305">
    <property type="term" value="P:leaf vascular tissue pattern formation"/>
    <property type="evidence" value="ECO:0007669"/>
    <property type="project" value="TreeGrafter"/>
</dbReference>
<accession>A0AA38FZ13</accession>
<dbReference type="PANTHER" id="PTHR32387">
    <property type="entry name" value="WU:FJ29H11"/>
    <property type="match status" value="1"/>
</dbReference>
<keyword evidence="2" id="KW-1185">Reference proteome</keyword>
<dbReference type="GO" id="GO:0048364">
    <property type="term" value="P:root development"/>
    <property type="evidence" value="ECO:0007669"/>
    <property type="project" value="TreeGrafter"/>
</dbReference>
<gene>
    <name evidence="1" type="ORF">KI387_028417</name>
</gene>
<dbReference type="OMA" id="NERNECS"/>
<feature type="non-terminal residue" evidence="1">
    <location>
        <position position="352"/>
    </location>
</feature>
<dbReference type="EMBL" id="JAHRHJ020000006">
    <property type="protein sequence ID" value="KAH9313382.1"/>
    <property type="molecule type" value="Genomic_DNA"/>
</dbReference>
<evidence type="ECO:0000313" key="2">
    <source>
        <dbReference type="Proteomes" id="UP000824469"/>
    </source>
</evidence>
<organism evidence="1 2">
    <name type="scientific">Taxus chinensis</name>
    <name type="common">Chinese yew</name>
    <name type="synonym">Taxus wallichiana var. chinensis</name>
    <dbReference type="NCBI Taxonomy" id="29808"/>
    <lineage>
        <taxon>Eukaryota</taxon>
        <taxon>Viridiplantae</taxon>
        <taxon>Streptophyta</taxon>
        <taxon>Embryophyta</taxon>
        <taxon>Tracheophyta</taxon>
        <taxon>Spermatophyta</taxon>
        <taxon>Pinopsida</taxon>
        <taxon>Pinidae</taxon>
        <taxon>Conifers II</taxon>
        <taxon>Cupressales</taxon>
        <taxon>Taxaceae</taxon>
        <taxon>Taxus</taxon>
    </lineage>
</organism>
<proteinExistence type="predicted"/>
<dbReference type="Proteomes" id="UP000824469">
    <property type="component" value="Unassembled WGS sequence"/>
</dbReference>
<dbReference type="PANTHER" id="PTHR32387:SF0">
    <property type="entry name" value="PROTEIN NO VEIN"/>
    <property type="match status" value="1"/>
</dbReference>
<evidence type="ECO:0000313" key="1">
    <source>
        <dbReference type="EMBL" id="KAH9313382.1"/>
    </source>
</evidence>
<reference evidence="1 2" key="1">
    <citation type="journal article" date="2021" name="Nat. Plants">
        <title>The Taxus genome provides insights into paclitaxel biosynthesis.</title>
        <authorList>
            <person name="Xiong X."/>
            <person name="Gou J."/>
            <person name="Liao Q."/>
            <person name="Li Y."/>
            <person name="Zhou Q."/>
            <person name="Bi G."/>
            <person name="Li C."/>
            <person name="Du R."/>
            <person name="Wang X."/>
            <person name="Sun T."/>
            <person name="Guo L."/>
            <person name="Liang H."/>
            <person name="Lu P."/>
            <person name="Wu Y."/>
            <person name="Zhang Z."/>
            <person name="Ro D.K."/>
            <person name="Shang Y."/>
            <person name="Huang S."/>
            <person name="Yan J."/>
        </authorList>
    </citation>
    <scope>NUCLEOTIDE SEQUENCE [LARGE SCALE GENOMIC DNA]</scope>
    <source>
        <strain evidence="1">Ta-2019</strain>
    </source>
</reference>
<dbReference type="AlphaFoldDB" id="A0AA38FZ13"/>
<name>A0AA38FZ13_TAXCH</name>
<dbReference type="InterPro" id="IPR052957">
    <property type="entry name" value="Auxin_embryo_med"/>
</dbReference>
<protein>
    <submittedName>
        <fullName evidence="1">Uncharacterized protein</fullName>
    </submittedName>
</protein>
<sequence>MLVEALHSGTSSNTILLCDFSTSQMGRLYSFLWTRMDTCREEVAFHFRVNSSIFVPLMDESNLDNIAEGVLLSLDQVYWRDPTGCLGLLKNGASLSDNVPFTDKMFLRALCQIYPNLHYFFVNGCSVQESPDFDGYIKILQNLSRAVQPSEAYKEVIQVLYKWAEDVESERVDSKEISRWKDCLHDWGCSILPTIQDKWVSLHKKFGLVCWCDDVDLGKQFRNCCGVYFLCLHGEGKLGNIRGKDSIPSKVLTLMRAMGVPSLSEVVVREAIYYGLQDSQKILSLINWILPYAQRYLYKMHPEVYCALKDTTFNNPSSQLCLLVVEKVFYRHKLQGCDSVSNKRFECSCVLE</sequence>
<dbReference type="GO" id="GO:0009793">
    <property type="term" value="P:embryo development ending in seed dormancy"/>
    <property type="evidence" value="ECO:0007669"/>
    <property type="project" value="TreeGrafter"/>
</dbReference>
<dbReference type="GO" id="GO:0005634">
    <property type="term" value="C:nucleus"/>
    <property type="evidence" value="ECO:0007669"/>
    <property type="project" value="TreeGrafter"/>
</dbReference>
<comment type="caution">
    <text evidence="1">The sequence shown here is derived from an EMBL/GenBank/DDBJ whole genome shotgun (WGS) entry which is preliminary data.</text>
</comment>